<evidence type="ECO:0000313" key="5">
    <source>
        <dbReference type="Proteomes" id="UP000281468"/>
    </source>
</evidence>
<proteinExistence type="predicted"/>
<sequence>MTPNSRKRQAPFHGTDANVNLRPRKRATLAASHRVPPSVRQIQARNNRDSPFLRLPPEIRNRIYDLALGNK</sequence>
<feature type="region of interest" description="Disordered" evidence="1">
    <location>
        <begin position="1"/>
        <end position="20"/>
    </location>
</feature>
<reference evidence="4 5" key="1">
    <citation type="journal article" date="2018" name="BMC Genomics">
        <title>Genomic evidence for intraspecific hybridization in a clonal and extremely halotolerant yeast.</title>
        <authorList>
            <person name="Gostincar C."/>
            <person name="Stajich J.E."/>
            <person name="Zupancic J."/>
            <person name="Zalar P."/>
            <person name="Gunde-Cimerman N."/>
        </authorList>
    </citation>
    <scope>NUCLEOTIDE SEQUENCE [LARGE SCALE GENOMIC DNA]</scope>
    <source>
        <strain evidence="2 4">EXF-10513</strain>
        <strain evidence="3 5">EXF-171</strain>
    </source>
</reference>
<evidence type="ECO:0000313" key="3">
    <source>
        <dbReference type="EMBL" id="RMZ04066.1"/>
    </source>
</evidence>
<protein>
    <recommendedName>
        <fullName evidence="6">F-box domain-containing protein</fullName>
    </recommendedName>
</protein>
<evidence type="ECO:0000313" key="2">
    <source>
        <dbReference type="EMBL" id="RMY54513.1"/>
    </source>
</evidence>
<gene>
    <name evidence="3" type="ORF">D0862_05445</name>
    <name evidence="2" type="ORF">D0864_13936</name>
</gene>
<evidence type="ECO:0000313" key="4">
    <source>
        <dbReference type="Proteomes" id="UP000269539"/>
    </source>
</evidence>
<accession>A0A3M7CR84</accession>
<dbReference type="EMBL" id="QWIO01002518">
    <property type="protein sequence ID" value="RMY54513.1"/>
    <property type="molecule type" value="Genomic_DNA"/>
</dbReference>
<dbReference type="Proteomes" id="UP000269539">
    <property type="component" value="Unassembled WGS sequence"/>
</dbReference>
<evidence type="ECO:0008006" key="6">
    <source>
        <dbReference type="Google" id="ProtNLM"/>
    </source>
</evidence>
<feature type="compositionally biased region" description="Basic residues" evidence="1">
    <location>
        <begin position="1"/>
        <end position="10"/>
    </location>
</feature>
<comment type="caution">
    <text evidence="2">The sequence shown here is derived from an EMBL/GenBank/DDBJ whole genome shotgun (WGS) entry which is preliminary data.</text>
</comment>
<dbReference type="EMBL" id="QWIQ01000143">
    <property type="protein sequence ID" value="RMZ04066.1"/>
    <property type="molecule type" value="Genomic_DNA"/>
</dbReference>
<evidence type="ECO:0000256" key="1">
    <source>
        <dbReference type="SAM" id="MobiDB-lite"/>
    </source>
</evidence>
<organism evidence="2 4">
    <name type="scientific">Hortaea werneckii</name>
    <name type="common">Black yeast</name>
    <name type="synonym">Cladosporium werneckii</name>
    <dbReference type="NCBI Taxonomy" id="91943"/>
    <lineage>
        <taxon>Eukaryota</taxon>
        <taxon>Fungi</taxon>
        <taxon>Dikarya</taxon>
        <taxon>Ascomycota</taxon>
        <taxon>Pezizomycotina</taxon>
        <taxon>Dothideomycetes</taxon>
        <taxon>Dothideomycetidae</taxon>
        <taxon>Mycosphaerellales</taxon>
        <taxon>Teratosphaeriaceae</taxon>
        <taxon>Hortaea</taxon>
    </lineage>
</organism>
<name>A0A3M7CR84_HORWE</name>
<dbReference type="AlphaFoldDB" id="A0A3M7CR84"/>
<dbReference type="Proteomes" id="UP000281468">
    <property type="component" value="Unassembled WGS sequence"/>
</dbReference>